<dbReference type="InterPro" id="IPR040323">
    <property type="entry name" value="EIPR1"/>
</dbReference>
<dbReference type="SMART" id="SM00320">
    <property type="entry name" value="WD40"/>
    <property type="match status" value="3"/>
</dbReference>
<evidence type="ECO:0000313" key="7">
    <source>
        <dbReference type="Proteomes" id="UP000318582"/>
    </source>
</evidence>
<dbReference type="Proteomes" id="UP000318582">
    <property type="component" value="Unassembled WGS sequence"/>
</dbReference>
<feature type="region of interest" description="Disordered" evidence="4">
    <location>
        <begin position="249"/>
        <end position="279"/>
    </location>
</feature>
<evidence type="ECO:0000313" key="6">
    <source>
        <dbReference type="EMBL" id="TPX62903.1"/>
    </source>
</evidence>
<dbReference type="AlphaFoldDB" id="A0A507EFI7"/>
<evidence type="ECO:0000259" key="5">
    <source>
        <dbReference type="Pfam" id="PF23609"/>
    </source>
</evidence>
<evidence type="ECO:0000256" key="2">
    <source>
        <dbReference type="ARBA" id="ARBA00022574"/>
    </source>
</evidence>
<dbReference type="Gene3D" id="2.130.10.10">
    <property type="entry name" value="YVTN repeat-like/Quinoprotein amine dehydrogenase"/>
    <property type="match status" value="1"/>
</dbReference>
<evidence type="ECO:0000256" key="4">
    <source>
        <dbReference type="SAM" id="MobiDB-lite"/>
    </source>
</evidence>
<evidence type="ECO:0000256" key="1">
    <source>
        <dbReference type="ARBA" id="ARBA00005672"/>
    </source>
</evidence>
<keyword evidence="7" id="KW-1185">Reference proteome</keyword>
<comment type="similarity">
    <text evidence="1">Belongs to the WD repeat EIPR1 family.</text>
</comment>
<proteinExistence type="inferred from homology"/>
<dbReference type="STRING" id="109895.A0A507EFI7"/>
<feature type="domain" description="EIPR1-like beta-propeller" evidence="5">
    <location>
        <begin position="4"/>
        <end position="212"/>
    </location>
</feature>
<organism evidence="6 7">
    <name type="scientific">Powellomyces hirtus</name>
    <dbReference type="NCBI Taxonomy" id="109895"/>
    <lineage>
        <taxon>Eukaryota</taxon>
        <taxon>Fungi</taxon>
        <taxon>Fungi incertae sedis</taxon>
        <taxon>Chytridiomycota</taxon>
        <taxon>Chytridiomycota incertae sedis</taxon>
        <taxon>Chytridiomycetes</taxon>
        <taxon>Spizellomycetales</taxon>
        <taxon>Powellomycetaceae</taxon>
        <taxon>Powellomyces</taxon>
    </lineage>
</organism>
<keyword evidence="2" id="KW-0853">WD repeat</keyword>
<reference evidence="6 7" key="1">
    <citation type="journal article" date="2019" name="Sci. Rep.">
        <title>Comparative genomics of chytrid fungi reveal insights into the obligate biotrophic and pathogenic lifestyle of Synchytrium endobioticum.</title>
        <authorList>
            <person name="van de Vossenberg B.T.L.H."/>
            <person name="Warris S."/>
            <person name="Nguyen H.D.T."/>
            <person name="van Gent-Pelzer M.P.E."/>
            <person name="Joly D.L."/>
            <person name="van de Geest H.C."/>
            <person name="Bonants P.J.M."/>
            <person name="Smith D.S."/>
            <person name="Levesque C.A."/>
            <person name="van der Lee T.A.J."/>
        </authorList>
    </citation>
    <scope>NUCLEOTIDE SEQUENCE [LARGE SCALE GENOMIC DNA]</scope>
    <source>
        <strain evidence="6 7">CBS 809.83</strain>
    </source>
</reference>
<dbReference type="InterPro" id="IPR059104">
    <property type="entry name" value="Beta-prop_EIPR1-like"/>
</dbReference>
<gene>
    <name evidence="6" type="ORF">PhCBS80983_g00050</name>
</gene>
<keyword evidence="3" id="KW-0677">Repeat</keyword>
<dbReference type="InterPro" id="IPR015943">
    <property type="entry name" value="WD40/YVTN_repeat-like_dom_sf"/>
</dbReference>
<dbReference type="Pfam" id="PF23609">
    <property type="entry name" value="Beta-prop_EIPR1"/>
    <property type="match status" value="1"/>
</dbReference>
<sequence>MDSDGCVYGLDHQARCLKAQLGDQERSRFFVGTQDYKHTNELHLIDFDEDESMITSHKIPHDHEIRAIAPSPTSAELVVTVYKEASKPAKACLWRLAVPDSDSMGKLKNDVGSMEAVTYFESAATSGPSDIEDILWDPSGSRNRLVARSKQSLGVYALKESASSATPTTTISIKPVDGTPRGAACASWNPHAEVIAAGVGSSVIGYDIRASTKVWSVSFNRFHDQLFLSAGSDCRVNLQSIISISSAPLSDVSSDNEDDEDRGYASRDEFGGGGKPTDGLVCTSDQHEDSVYAAEWSAADPWIFASVSYDGRVAVNLVPRDHKYKIIL</sequence>
<dbReference type="InterPro" id="IPR036322">
    <property type="entry name" value="WD40_repeat_dom_sf"/>
</dbReference>
<dbReference type="PANTHER" id="PTHR14205">
    <property type="entry name" value="WD-REPEAT PROTEIN"/>
    <property type="match status" value="1"/>
</dbReference>
<protein>
    <recommendedName>
        <fullName evidence="5">EIPR1-like beta-propeller domain-containing protein</fullName>
    </recommendedName>
</protein>
<dbReference type="Pfam" id="PF00400">
    <property type="entry name" value="WD40"/>
    <property type="match status" value="1"/>
</dbReference>
<evidence type="ECO:0000256" key="3">
    <source>
        <dbReference type="ARBA" id="ARBA00022737"/>
    </source>
</evidence>
<accession>A0A507EFI7</accession>
<dbReference type="GO" id="GO:0016567">
    <property type="term" value="P:protein ubiquitination"/>
    <property type="evidence" value="ECO:0007669"/>
    <property type="project" value="TreeGrafter"/>
</dbReference>
<dbReference type="PANTHER" id="PTHR14205:SF15">
    <property type="entry name" value="EARP AND GARP COMPLEX-INTERACTING PROTEIN 1"/>
    <property type="match status" value="1"/>
</dbReference>
<dbReference type="InterPro" id="IPR001680">
    <property type="entry name" value="WD40_rpt"/>
</dbReference>
<dbReference type="SUPFAM" id="SSF50978">
    <property type="entry name" value="WD40 repeat-like"/>
    <property type="match status" value="1"/>
</dbReference>
<comment type="caution">
    <text evidence="6">The sequence shown here is derived from an EMBL/GenBank/DDBJ whole genome shotgun (WGS) entry which is preliminary data.</text>
</comment>
<dbReference type="EMBL" id="QEAQ01000001">
    <property type="protein sequence ID" value="TPX62903.1"/>
    <property type="molecule type" value="Genomic_DNA"/>
</dbReference>
<name>A0A507EFI7_9FUNG</name>